<organism evidence="1 2">
    <name type="scientific">Panagrolaimus sp. JU765</name>
    <dbReference type="NCBI Taxonomy" id="591449"/>
    <lineage>
        <taxon>Eukaryota</taxon>
        <taxon>Metazoa</taxon>
        <taxon>Ecdysozoa</taxon>
        <taxon>Nematoda</taxon>
        <taxon>Chromadorea</taxon>
        <taxon>Rhabditida</taxon>
        <taxon>Tylenchina</taxon>
        <taxon>Panagrolaimomorpha</taxon>
        <taxon>Panagrolaimoidea</taxon>
        <taxon>Panagrolaimidae</taxon>
        <taxon>Panagrolaimus</taxon>
    </lineage>
</organism>
<evidence type="ECO:0000313" key="1">
    <source>
        <dbReference type="Proteomes" id="UP000887576"/>
    </source>
</evidence>
<proteinExistence type="predicted"/>
<evidence type="ECO:0000313" key="2">
    <source>
        <dbReference type="WBParaSite" id="JU765_v2.g2008.t1"/>
    </source>
</evidence>
<sequence length="430" mass="48140">MSSTIPLLHNTIGERLRMSVDQCPDRTMVIFKHCNIRKTYAELFADARQLAASLIHLGVKKGDRVGIWGPNYYEWVVTQFATAMAGMVLVSLNPAYQSEELRFALHKVGVKAIITPPTYKTSNYKRTLREIVPEMTSEARGIGKIHSKDLPELEHAIIFKGEPGKKYKGFWSYEELLKAPTSEDFSKLEKMEKKVRFDDPAGILYTSGTTGYPKAATLTHHNIVNNSYFIGMRMNFDSKHEILCLPTPLYHGFGSVMGVVNAINHKQTSVFPSPSFNAEAALKAVAEEKCTVLYGTPTMFIDILNRPELPKTDISSLHGGIIAGAPCPTALCERLIKDLKMDDFVVCYGSSEVVIVAMSYPTDTPEERCRSVGHVKDHIELAVFNKEGELVNRGEKGEVCTRGYNVMLGYFNDEEKTREAITPDKWYHTG</sequence>
<accession>A0AC34QWW6</accession>
<dbReference type="Proteomes" id="UP000887576">
    <property type="component" value="Unplaced"/>
</dbReference>
<reference evidence="2" key="1">
    <citation type="submission" date="2022-11" db="UniProtKB">
        <authorList>
            <consortium name="WormBaseParasite"/>
        </authorList>
    </citation>
    <scope>IDENTIFICATION</scope>
</reference>
<name>A0AC34QWW6_9BILA</name>
<dbReference type="WBParaSite" id="JU765_v2.g2008.t1">
    <property type="protein sequence ID" value="JU765_v2.g2008.t1"/>
    <property type="gene ID" value="JU765_v2.g2008"/>
</dbReference>
<protein>
    <submittedName>
        <fullName evidence="2">AMP-dependent synthetase/ligase domain-containing protein</fullName>
    </submittedName>
</protein>